<dbReference type="EMBL" id="PCDP01000065">
    <property type="protein sequence ID" value="PZM08754.1"/>
    <property type="molecule type" value="Genomic_DNA"/>
</dbReference>
<proteinExistence type="predicted"/>
<feature type="domain" description="Cytochrome oxidase subunit II copper A binding" evidence="4">
    <location>
        <begin position="43"/>
        <end position="145"/>
    </location>
</feature>
<dbReference type="PANTHER" id="PTHR42838">
    <property type="entry name" value="CYTOCHROME C OXIDASE SUBUNIT II"/>
    <property type="match status" value="1"/>
</dbReference>
<evidence type="ECO:0000259" key="4">
    <source>
        <dbReference type="PROSITE" id="PS50857"/>
    </source>
</evidence>
<dbReference type="Gene3D" id="2.60.40.420">
    <property type="entry name" value="Cupredoxins - blue copper proteins"/>
    <property type="match status" value="1"/>
</dbReference>
<dbReference type="PROSITE" id="PS00078">
    <property type="entry name" value="COX2"/>
    <property type="match status" value="1"/>
</dbReference>
<evidence type="ECO:0000313" key="5">
    <source>
        <dbReference type="EMBL" id="PZM08754.1"/>
    </source>
</evidence>
<dbReference type="GO" id="GO:0005507">
    <property type="term" value="F:copper ion binding"/>
    <property type="evidence" value="ECO:0007669"/>
    <property type="project" value="InterPro"/>
</dbReference>
<dbReference type="SUPFAM" id="SSF49503">
    <property type="entry name" value="Cupredoxins"/>
    <property type="match status" value="1"/>
</dbReference>
<keyword evidence="2" id="KW-0479">Metal-binding</keyword>
<dbReference type="Pfam" id="PF00116">
    <property type="entry name" value="COX2"/>
    <property type="match status" value="1"/>
</dbReference>
<dbReference type="GO" id="GO:0030313">
    <property type="term" value="C:cell envelope"/>
    <property type="evidence" value="ECO:0007669"/>
    <property type="project" value="UniProtKB-SubCell"/>
</dbReference>
<name>A0A2W4CTL7_9HYPH</name>
<comment type="caution">
    <text evidence="5">The sequence shown here is derived from an EMBL/GenBank/DDBJ whole genome shotgun (WGS) entry which is preliminary data.</text>
</comment>
<dbReference type="Proteomes" id="UP000248925">
    <property type="component" value="Unassembled WGS sequence"/>
</dbReference>
<protein>
    <submittedName>
        <fullName evidence="5">Cytochrome C oxidase subunit II</fullName>
    </submittedName>
</protein>
<dbReference type="PROSITE" id="PS50857">
    <property type="entry name" value="COX2_CUA"/>
    <property type="match status" value="1"/>
</dbReference>
<gene>
    <name evidence="5" type="ORF">CPY51_27640</name>
</gene>
<keyword evidence="3" id="KW-0186">Copper</keyword>
<dbReference type="InterPro" id="IPR008972">
    <property type="entry name" value="Cupredoxin"/>
</dbReference>
<dbReference type="GO" id="GO:0016020">
    <property type="term" value="C:membrane"/>
    <property type="evidence" value="ECO:0007669"/>
    <property type="project" value="InterPro"/>
</dbReference>
<accession>A0A2W4CTL7</accession>
<evidence type="ECO:0000256" key="2">
    <source>
        <dbReference type="ARBA" id="ARBA00022723"/>
    </source>
</evidence>
<comment type="subcellular location">
    <subcellularLocation>
        <location evidence="1">Cell envelope</location>
    </subcellularLocation>
</comment>
<evidence type="ECO:0000313" key="6">
    <source>
        <dbReference type="Proteomes" id="UP000248925"/>
    </source>
</evidence>
<evidence type="ECO:0000256" key="3">
    <source>
        <dbReference type="ARBA" id="ARBA00023008"/>
    </source>
</evidence>
<dbReference type="OrthoDB" id="9781261at2"/>
<dbReference type="AlphaFoldDB" id="A0A2W4CTL7"/>
<dbReference type="PANTHER" id="PTHR42838:SF2">
    <property type="entry name" value="NITROUS-OXIDE REDUCTASE"/>
    <property type="match status" value="1"/>
</dbReference>
<keyword evidence="6" id="KW-1185">Reference proteome</keyword>
<sequence length="153" mass="16571">MAAYAGVHQATMPQSQVETIDPVTLHMSGEFVETNLGSAVEPDGSVTVRVVAQQYSFAPSCILVPADTKITMRGTSADVVHGLLIEQTNVNAMLVPGYISQLTTRFDKAADHLMPCQEFCSVGHEGMWAKVKVIDREQFMATAAGQRRISCVK</sequence>
<dbReference type="InterPro" id="IPR051403">
    <property type="entry name" value="NosZ/Cyto_c_oxidase_sub2"/>
</dbReference>
<dbReference type="InterPro" id="IPR002429">
    <property type="entry name" value="CcO_II-like_C"/>
</dbReference>
<organism evidence="5 6">
    <name type="scientific">Rhizobium tubonense</name>
    <dbReference type="NCBI Taxonomy" id="484088"/>
    <lineage>
        <taxon>Bacteria</taxon>
        <taxon>Pseudomonadati</taxon>
        <taxon>Pseudomonadota</taxon>
        <taxon>Alphaproteobacteria</taxon>
        <taxon>Hyphomicrobiales</taxon>
        <taxon>Rhizobiaceae</taxon>
        <taxon>Rhizobium/Agrobacterium group</taxon>
        <taxon>Rhizobium</taxon>
    </lineage>
</organism>
<evidence type="ECO:0000256" key="1">
    <source>
        <dbReference type="ARBA" id="ARBA00004196"/>
    </source>
</evidence>
<reference evidence="5 6" key="1">
    <citation type="journal article" date="2018" name="Sci. Rep.">
        <title>Rhizobium tumorigenes sp. nov., a novel plant tumorigenic bacterium isolated from cane gall tumors on thornless blackberry.</title>
        <authorList>
            <person name="Kuzmanovi N."/>
            <person name="Smalla K."/>
            <person name="Gronow S."/>
            <person name="PuBawska J."/>
        </authorList>
    </citation>
    <scope>NUCLEOTIDE SEQUENCE [LARGE SCALE GENOMIC DNA]</scope>
    <source>
        <strain evidence="5 6">CCBAU 85046</strain>
    </source>
</reference>
<dbReference type="GO" id="GO:0004129">
    <property type="term" value="F:cytochrome-c oxidase activity"/>
    <property type="evidence" value="ECO:0007669"/>
    <property type="project" value="InterPro"/>
</dbReference>
<dbReference type="InterPro" id="IPR001505">
    <property type="entry name" value="Copper_CuA"/>
</dbReference>